<comment type="caution">
    <text evidence="17">The sequence shown here is derived from an EMBL/GenBank/DDBJ whole genome shotgun (WGS) entry which is preliminary data.</text>
</comment>
<feature type="domain" description="Glutaminyl-tRNA synthetase class Ib non-specific RNA-binding" evidence="14">
    <location>
        <begin position="170"/>
        <end position="246"/>
    </location>
</feature>
<feature type="domain" description="Glutamyl/glutaminyl-tRNA synthetase class Ib catalytic" evidence="12">
    <location>
        <begin position="268"/>
        <end position="496"/>
    </location>
</feature>
<dbReference type="InterPro" id="IPR020061">
    <property type="entry name" value="Glu_tRNA_lig_a-bdl"/>
</dbReference>
<evidence type="ECO:0000256" key="8">
    <source>
        <dbReference type="ARBA" id="ARBA00030466"/>
    </source>
</evidence>
<evidence type="ECO:0000256" key="9">
    <source>
        <dbReference type="ARBA" id="ARBA00048270"/>
    </source>
</evidence>
<dbReference type="SUPFAM" id="SSF52374">
    <property type="entry name" value="Nucleotidylyl transferase"/>
    <property type="match status" value="2"/>
</dbReference>
<dbReference type="PANTHER" id="PTHR43097">
    <property type="entry name" value="GLUTAMINE-TRNA LIGASE"/>
    <property type="match status" value="1"/>
</dbReference>
<feature type="region of interest" description="Disordered" evidence="11">
    <location>
        <begin position="185"/>
        <end position="226"/>
    </location>
</feature>
<dbReference type="EMBL" id="JAGKQM010000015">
    <property type="protein sequence ID" value="KAH0878568.1"/>
    <property type="molecule type" value="Genomic_DNA"/>
</dbReference>
<dbReference type="Pfam" id="PF00749">
    <property type="entry name" value="tRNA-synt_1c"/>
    <property type="match status" value="2"/>
</dbReference>
<keyword evidence="18" id="KW-1185">Reference proteome</keyword>
<dbReference type="InterPro" id="IPR000924">
    <property type="entry name" value="Glu/Gln-tRNA-synth"/>
</dbReference>
<keyword evidence="4 10" id="KW-0547">Nucleotide-binding</keyword>
<dbReference type="InterPro" id="IPR007639">
    <property type="entry name" value="Gln-tRNA-synth_Ib_RNA-bd_N"/>
</dbReference>
<keyword evidence="5 10" id="KW-0067">ATP-binding</keyword>
<evidence type="ECO:0000259" key="15">
    <source>
        <dbReference type="Pfam" id="PF04558"/>
    </source>
</evidence>
<dbReference type="Gene3D" id="1.10.10.2420">
    <property type="match status" value="1"/>
</dbReference>
<dbReference type="InterPro" id="IPR014729">
    <property type="entry name" value="Rossmann-like_a/b/a_fold"/>
</dbReference>
<dbReference type="Gene3D" id="1.10.1160.10">
    <property type="entry name" value="Glutamyl-trna Synthetase, Domain 2"/>
    <property type="match status" value="1"/>
</dbReference>
<dbReference type="PROSITE" id="PS00178">
    <property type="entry name" value="AA_TRNA_LIGASE_I"/>
    <property type="match status" value="1"/>
</dbReference>
<dbReference type="Pfam" id="PF04557">
    <property type="entry name" value="tRNA_synt_1c_R2"/>
    <property type="match status" value="1"/>
</dbReference>
<gene>
    <name evidence="17" type="ORF">HID58_065962</name>
</gene>
<name>A0ABQ7ZEC9_BRANA</name>
<feature type="domain" description="tRNA synthetases class I (E and Q) anti-codon binding" evidence="16">
    <location>
        <begin position="828"/>
        <end position="906"/>
    </location>
</feature>
<evidence type="ECO:0000313" key="17">
    <source>
        <dbReference type="EMBL" id="KAH0878568.1"/>
    </source>
</evidence>
<reference evidence="17 18" key="1">
    <citation type="submission" date="2021-05" db="EMBL/GenBank/DDBJ databases">
        <title>Genome Assembly of Synthetic Allotetraploid Brassica napus Reveals Homoeologous Exchanges between Subgenomes.</title>
        <authorList>
            <person name="Davis J.T."/>
        </authorList>
    </citation>
    <scope>NUCLEOTIDE SEQUENCE [LARGE SCALE GENOMIC DNA]</scope>
    <source>
        <strain evidence="18">cv. Da-Ae</strain>
        <tissue evidence="17">Seedling</tissue>
    </source>
</reference>
<comment type="similarity">
    <text evidence="1 10">Belongs to the class-I aminoacyl-tRNA synthetase family.</text>
</comment>
<dbReference type="PANTHER" id="PTHR43097:SF4">
    <property type="entry name" value="GLUTAMINE--TRNA LIGASE"/>
    <property type="match status" value="1"/>
</dbReference>
<evidence type="ECO:0000256" key="4">
    <source>
        <dbReference type="ARBA" id="ARBA00022741"/>
    </source>
</evidence>
<dbReference type="InterPro" id="IPR007638">
    <property type="entry name" value="Gln-tRNA-synth_Ib_RNA-bd_2"/>
</dbReference>
<keyword evidence="3 10" id="KW-0436">Ligase</keyword>
<comment type="catalytic activity">
    <reaction evidence="9">
        <text>tRNA(Gln) + L-glutamine + ATP = L-glutaminyl-tRNA(Gln) + AMP + diphosphate</text>
        <dbReference type="Rhea" id="RHEA:20121"/>
        <dbReference type="Rhea" id="RHEA-COMP:9662"/>
        <dbReference type="Rhea" id="RHEA-COMP:9681"/>
        <dbReference type="ChEBI" id="CHEBI:30616"/>
        <dbReference type="ChEBI" id="CHEBI:33019"/>
        <dbReference type="ChEBI" id="CHEBI:58359"/>
        <dbReference type="ChEBI" id="CHEBI:78442"/>
        <dbReference type="ChEBI" id="CHEBI:78521"/>
        <dbReference type="ChEBI" id="CHEBI:456215"/>
        <dbReference type="EC" id="6.1.1.18"/>
    </reaction>
</comment>
<evidence type="ECO:0000259" key="16">
    <source>
        <dbReference type="Pfam" id="PF20974"/>
    </source>
</evidence>
<dbReference type="Pfam" id="PF04558">
    <property type="entry name" value="tRNA_synt_1c_R1"/>
    <property type="match status" value="1"/>
</dbReference>
<evidence type="ECO:0000259" key="14">
    <source>
        <dbReference type="Pfam" id="PF04557"/>
    </source>
</evidence>
<sequence length="931" mass="106163">FGAMALKADESVKLFLSIGLDEKTATTTINNPKVTANLTAVIHEAGVTDGCDRTTGNLLYTVATKHHSNLLLHRPTLFSYIVSSKIKTPAQLDAAVWFFDNHAAEDFKLDEFEEACGVGVEVSVEDIEKAAGEVFEENKKTISEQRYRTNVGQLLGHVRKSLPWADPKIVKDVIDRKMYELLGERTAADNEKPTKKKEKPAAKAEEKKAAVEATPEPSEEELNPYSIFPQPEQNLMVHTEVFYSDGSVLKCNNKKEVLDKHLKVTGGKVYTRFPPEPNGYLHIGHAKAMFVDFGLAKERGGCCYLRYDDTNPEAEKKEYINHIEEIVNWMGWEPFKITYTSDYFQELYDLAVELIRRGHAYVDHQNAEEIKEYREKKMNSPWRDRPIEESLRLFDEMRRGKIEEGKATLRMKQDMQNDNCNMYDLIAYRIKASETNSISGCRRMRSRPFFGYLICLYGLQFTPHPHAGDKWCIYPSYDFAHCTVDSLENITHSVCSLLVILSMLSSPLLLKLGLETAVLFKESMGAAVENKDKIRCSLLLYYVDDALLCRGEEEDALWSLIEEEKVMRRKEMKKRKEKRREEEGESLITCKKDELSLFSVRKVQRASMFARIPLRPVPLRPSTAAARGQALELPSLITNTVMSKRKLNYIVTNNHVDGWDDPRLLTLAGLRRRGVTPTAINAFVRGMGITRSDGSMIHVSRLEYHIREELNKTAPRTMVVLNPLKVVITNLESDKVMELDAKRWPDAQNDDPSAFYKVPFSRVVYIDQSDFRMKDSKDYYGLAPGKSVLLRYGFPIKCTNVVFADDNETIREIHAEYDPEKKTKPKGVLHWVAESSPGKEPIKVEVRLFEKLFNSENPAELNDDWLTDINPHSKVVVSDAYAVSILKDTAVGDRFQFERLGYFAVDKDSEPGKLVFNRTVTLRDSYGKGGK</sequence>
<evidence type="ECO:0000256" key="3">
    <source>
        <dbReference type="ARBA" id="ARBA00022598"/>
    </source>
</evidence>
<dbReference type="Gene3D" id="2.40.240.10">
    <property type="entry name" value="Ribosomal Protein L25, Chain P"/>
    <property type="match status" value="2"/>
</dbReference>
<dbReference type="Pfam" id="PF03950">
    <property type="entry name" value="tRNA-synt_1c_C"/>
    <property type="match status" value="1"/>
</dbReference>
<evidence type="ECO:0000259" key="12">
    <source>
        <dbReference type="Pfam" id="PF00749"/>
    </source>
</evidence>
<dbReference type="InterPro" id="IPR049437">
    <property type="entry name" value="tRNA-synt_1c_C2"/>
</dbReference>
<dbReference type="InterPro" id="IPR011035">
    <property type="entry name" value="Ribosomal_bL25/Gln-tRNA_synth"/>
</dbReference>
<protein>
    <recommendedName>
        <fullName evidence="2">glutamine--tRNA ligase</fullName>
        <ecNumber evidence="2">6.1.1.18</ecNumber>
    </recommendedName>
    <alternativeName>
        <fullName evidence="8">Glutaminyl-tRNA synthetase</fullName>
    </alternativeName>
</protein>
<keyword evidence="7 10" id="KW-0030">Aminoacyl-tRNA synthetase</keyword>
<accession>A0ABQ7ZEC9</accession>
<feature type="domain" description="Glutamyl/glutaminyl-tRNA synthetase class Ib anti-codon binding" evidence="13">
    <location>
        <begin position="714"/>
        <end position="818"/>
    </location>
</feature>
<dbReference type="Gene3D" id="1.10.8.1290">
    <property type="entry name" value="Glutaminyl-tRNA synthetase, non-specific RNA binding region part 1, domain 1"/>
    <property type="match status" value="1"/>
</dbReference>
<feature type="compositionally biased region" description="Basic and acidic residues" evidence="11">
    <location>
        <begin position="185"/>
        <end position="210"/>
    </location>
</feature>
<dbReference type="EC" id="6.1.1.18" evidence="2"/>
<evidence type="ECO:0000256" key="6">
    <source>
        <dbReference type="ARBA" id="ARBA00022917"/>
    </source>
</evidence>
<evidence type="ECO:0000256" key="1">
    <source>
        <dbReference type="ARBA" id="ARBA00005594"/>
    </source>
</evidence>
<dbReference type="Gene3D" id="3.40.50.620">
    <property type="entry name" value="HUPs"/>
    <property type="match status" value="1"/>
</dbReference>
<dbReference type="InterPro" id="IPR050132">
    <property type="entry name" value="Gln/Glu-tRNA_Ligase"/>
</dbReference>
<dbReference type="Proteomes" id="UP000824890">
    <property type="component" value="Unassembled WGS sequence"/>
</dbReference>
<dbReference type="PRINTS" id="PR00987">
    <property type="entry name" value="TRNASYNTHGLU"/>
</dbReference>
<evidence type="ECO:0000256" key="10">
    <source>
        <dbReference type="RuleBase" id="RU363037"/>
    </source>
</evidence>
<evidence type="ECO:0000256" key="7">
    <source>
        <dbReference type="ARBA" id="ARBA00023146"/>
    </source>
</evidence>
<feature type="non-terminal residue" evidence="17">
    <location>
        <position position="1"/>
    </location>
</feature>
<evidence type="ECO:0000313" key="18">
    <source>
        <dbReference type="Proteomes" id="UP000824890"/>
    </source>
</evidence>
<keyword evidence="6 10" id="KW-0648">Protein biosynthesis</keyword>
<evidence type="ECO:0000259" key="13">
    <source>
        <dbReference type="Pfam" id="PF03950"/>
    </source>
</evidence>
<proteinExistence type="inferred from homology"/>
<dbReference type="InterPro" id="IPR042558">
    <property type="entry name" value="Gln-tRNA-synth_Ib_RNA-bd_N_1"/>
</dbReference>
<dbReference type="SUPFAM" id="SSF50715">
    <property type="entry name" value="Ribosomal protein L25-like"/>
    <property type="match status" value="1"/>
</dbReference>
<evidence type="ECO:0000256" key="5">
    <source>
        <dbReference type="ARBA" id="ARBA00022840"/>
    </source>
</evidence>
<dbReference type="InterPro" id="IPR020059">
    <property type="entry name" value="Glu/Gln-tRNA-synth_Ib_codon-bd"/>
</dbReference>
<evidence type="ECO:0000256" key="2">
    <source>
        <dbReference type="ARBA" id="ARBA00012836"/>
    </source>
</evidence>
<feature type="domain" description="Glutaminyl-tRNA synthetase class Ib non-specific RNA-binding" evidence="15">
    <location>
        <begin position="10"/>
        <end position="167"/>
    </location>
</feature>
<dbReference type="InterPro" id="IPR020058">
    <property type="entry name" value="Glu/Gln-tRNA-synth_Ib_cat-dom"/>
</dbReference>
<dbReference type="InterPro" id="IPR042559">
    <property type="entry name" value="Gln-tRNA-synth_Ib_RNA-bd_N_2"/>
</dbReference>
<dbReference type="Pfam" id="PF20974">
    <property type="entry name" value="tRNA-synt_1c_C2"/>
    <property type="match status" value="1"/>
</dbReference>
<dbReference type="InterPro" id="IPR001412">
    <property type="entry name" value="aa-tRNA-synth_I_CS"/>
</dbReference>
<dbReference type="InterPro" id="IPR020056">
    <property type="entry name" value="Rbsml_bL25/Gln-tRNA_synth_N"/>
</dbReference>
<organism evidence="17 18">
    <name type="scientific">Brassica napus</name>
    <name type="common">Rape</name>
    <dbReference type="NCBI Taxonomy" id="3708"/>
    <lineage>
        <taxon>Eukaryota</taxon>
        <taxon>Viridiplantae</taxon>
        <taxon>Streptophyta</taxon>
        <taxon>Embryophyta</taxon>
        <taxon>Tracheophyta</taxon>
        <taxon>Spermatophyta</taxon>
        <taxon>Magnoliopsida</taxon>
        <taxon>eudicotyledons</taxon>
        <taxon>Gunneridae</taxon>
        <taxon>Pentapetalae</taxon>
        <taxon>rosids</taxon>
        <taxon>malvids</taxon>
        <taxon>Brassicales</taxon>
        <taxon>Brassicaceae</taxon>
        <taxon>Brassiceae</taxon>
        <taxon>Brassica</taxon>
    </lineage>
</organism>
<feature type="domain" description="Glutamyl/glutaminyl-tRNA synthetase class Ib catalytic" evidence="12">
    <location>
        <begin position="638"/>
        <end position="711"/>
    </location>
</feature>
<evidence type="ECO:0000256" key="11">
    <source>
        <dbReference type="SAM" id="MobiDB-lite"/>
    </source>
</evidence>